<dbReference type="Proteomes" id="UP000800035">
    <property type="component" value="Unassembled WGS sequence"/>
</dbReference>
<evidence type="ECO:0000259" key="1">
    <source>
        <dbReference type="Pfam" id="PF06985"/>
    </source>
</evidence>
<gene>
    <name evidence="2" type="ORF">CC80DRAFT_434374</name>
</gene>
<proteinExistence type="predicted"/>
<reference evidence="2" key="1">
    <citation type="journal article" date="2020" name="Stud. Mycol.">
        <title>101 Dothideomycetes genomes: a test case for predicting lifestyles and emergence of pathogens.</title>
        <authorList>
            <person name="Haridas S."/>
            <person name="Albert R."/>
            <person name="Binder M."/>
            <person name="Bloem J."/>
            <person name="Labutti K."/>
            <person name="Salamov A."/>
            <person name="Andreopoulos B."/>
            <person name="Baker S."/>
            <person name="Barry K."/>
            <person name="Bills G."/>
            <person name="Bluhm B."/>
            <person name="Cannon C."/>
            <person name="Castanera R."/>
            <person name="Culley D."/>
            <person name="Daum C."/>
            <person name="Ezra D."/>
            <person name="Gonzalez J."/>
            <person name="Henrissat B."/>
            <person name="Kuo A."/>
            <person name="Liang C."/>
            <person name="Lipzen A."/>
            <person name="Lutzoni F."/>
            <person name="Magnuson J."/>
            <person name="Mondo S."/>
            <person name="Nolan M."/>
            <person name="Ohm R."/>
            <person name="Pangilinan J."/>
            <person name="Park H.-J."/>
            <person name="Ramirez L."/>
            <person name="Alfaro M."/>
            <person name="Sun H."/>
            <person name="Tritt A."/>
            <person name="Yoshinaga Y."/>
            <person name="Zwiers L.-H."/>
            <person name="Turgeon B."/>
            <person name="Goodwin S."/>
            <person name="Spatafora J."/>
            <person name="Crous P."/>
            <person name="Grigoriev I."/>
        </authorList>
    </citation>
    <scope>NUCLEOTIDE SEQUENCE</scope>
    <source>
        <strain evidence="2">CBS 675.92</strain>
    </source>
</reference>
<dbReference type="PANTHER" id="PTHR24148">
    <property type="entry name" value="ANKYRIN REPEAT DOMAIN-CONTAINING PROTEIN 39 HOMOLOG-RELATED"/>
    <property type="match status" value="1"/>
</dbReference>
<dbReference type="Pfam" id="PF26639">
    <property type="entry name" value="Het-6_barrel"/>
    <property type="match status" value="1"/>
</dbReference>
<name>A0A6A5UGV9_9PLEO</name>
<feature type="domain" description="Heterokaryon incompatibility" evidence="1">
    <location>
        <begin position="54"/>
        <end position="201"/>
    </location>
</feature>
<dbReference type="AlphaFoldDB" id="A0A6A5UGV9"/>
<dbReference type="Pfam" id="PF06985">
    <property type="entry name" value="HET"/>
    <property type="match status" value="1"/>
</dbReference>
<organism evidence="2 3">
    <name type="scientific">Byssothecium circinans</name>
    <dbReference type="NCBI Taxonomy" id="147558"/>
    <lineage>
        <taxon>Eukaryota</taxon>
        <taxon>Fungi</taxon>
        <taxon>Dikarya</taxon>
        <taxon>Ascomycota</taxon>
        <taxon>Pezizomycotina</taxon>
        <taxon>Dothideomycetes</taxon>
        <taxon>Pleosporomycetidae</taxon>
        <taxon>Pleosporales</taxon>
        <taxon>Massarineae</taxon>
        <taxon>Massarinaceae</taxon>
        <taxon>Byssothecium</taxon>
    </lineage>
</organism>
<dbReference type="OrthoDB" id="2504919at2759"/>
<dbReference type="InterPro" id="IPR010730">
    <property type="entry name" value="HET"/>
</dbReference>
<evidence type="ECO:0000313" key="2">
    <source>
        <dbReference type="EMBL" id="KAF1963002.1"/>
    </source>
</evidence>
<dbReference type="EMBL" id="ML976978">
    <property type="protein sequence ID" value="KAF1963002.1"/>
    <property type="molecule type" value="Genomic_DNA"/>
</dbReference>
<accession>A0A6A5UGV9</accession>
<protein>
    <recommendedName>
        <fullName evidence="1">Heterokaryon incompatibility domain-containing protein</fullName>
    </recommendedName>
</protein>
<evidence type="ECO:0000313" key="3">
    <source>
        <dbReference type="Proteomes" id="UP000800035"/>
    </source>
</evidence>
<keyword evidence="3" id="KW-1185">Reference proteome</keyword>
<dbReference type="InterPro" id="IPR052895">
    <property type="entry name" value="HetReg/Transcr_Mod"/>
</dbReference>
<dbReference type="PANTHER" id="PTHR24148:SF64">
    <property type="entry name" value="HETEROKARYON INCOMPATIBILITY DOMAIN-CONTAINING PROTEIN"/>
    <property type="match status" value="1"/>
</dbReference>
<sequence length="662" mass="75218">MDAASNEISSNPYREGVNSSSIRLLRISTSRDGGFSGFLKVFPLADAPPFYSASYTWGKNTPSNTTIRLRAGSLPVLPSLVPFLRMVTEHVDFSDRDWWWIDSLCINLADSQEREKQVRIMADIYKKSKRTIIWLGEEQEEGSSCAGAIEFMLYLSTLSLAFDYHQNLRQILRGPNFSQEWAAVGNMLARPWWSRVWTLQEFILPREAKICCGSHNISRGKFKSAMYSIFLCSKLAHDIGHDIGHDLVPRPALDAAFNRRRIHQWHTSPQSRRMSLVALLAYLGNQSASDHRDRIYSVLGLMTARDRKIVGNPEYTTSVQQQFAKLVRSFWNEYQSLDIICFSHLFGRYCGSVDTGAETAVPSWTPDWRVYTDFASPVPLMASQSASEHIGNFRPLYSAKWKAIYYAPGPQLRQYANVRFHTNLKEIMCDGVIIDTIDALGALEGCEPRCCSFKCKEDRRVHSIIHSTQEMTDAYAWELTGLLDAIARSLVLDRQDKYLRFEAPEHYVLDFLSLCHACMNAESTVDATFSAWFRGNSKLQFGDYTLESLIKAISPENASSAFKTQYDDADAFLSRFQDTVKKKSRRMMVTNDGYVGMAPCRARPGDAAVVLFGCSIPLILRRVGTREAWQVIGEAYVHGFMNGEVNERVQEDETEIYPFRLV</sequence>